<reference evidence="2 3" key="1">
    <citation type="submission" date="2021-05" db="EMBL/GenBank/DDBJ databases">
        <title>Genome Assembly of Synthetic Allotetraploid Brassica napus Reveals Homoeologous Exchanges between Subgenomes.</title>
        <authorList>
            <person name="Davis J.T."/>
        </authorList>
    </citation>
    <scope>NUCLEOTIDE SEQUENCE [LARGE SCALE GENOMIC DNA]</scope>
    <source>
        <strain evidence="3">cv. Da-Ae</strain>
        <tissue evidence="2">Seedling</tissue>
    </source>
</reference>
<evidence type="ECO:0000256" key="1">
    <source>
        <dbReference type="SAM" id="MobiDB-lite"/>
    </source>
</evidence>
<comment type="caution">
    <text evidence="2">The sequence shown here is derived from an EMBL/GenBank/DDBJ whole genome shotgun (WGS) entry which is preliminary data.</text>
</comment>
<sequence length="214" mass="22653">MSEWFRSKGANWLEVNGNGFKTDSVKGFEEVVDGGEKVGEDLERLSDGLGAWVGEEKGLVFTRELEGRIGRVGAREVDEEGVWRDAVSDLFSVTVTEEDKVGLPSSVSIAMAPVEVVDGSRFSVEAAVMVGFISILRCPFREAPARAVLEVESVREGNSTGERGEDGSGGSGGRPGGGSPGANAEGFTPEVRPGTFHTGCIGSSVRESLTIWIL</sequence>
<gene>
    <name evidence="2" type="ORF">HID58_028187</name>
</gene>
<dbReference type="EMBL" id="JAGKQM010000204">
    <property type="protein sequence ID" value="KAH0854935.1"/>
    <property type="molecule type" value="Genomic_DNA"/>
</dbReference>
<dbReference type="Proteomes" id="UP000824890">
    <property type="component" value="Unassembled WGS sequence"/>
</dbReference>
<keyword evidence="3" id="KW-1185">Reference proteome</keyword>
<evidence type="ECO:0000313" key="3">
    <source>
        <dbReference type="Proteomes" id="UP000824890"/>
    </source>
</evidence>
<feature type="region of interest" description="Disordered" evidence="1">
    <location>
        <begin position="153"/>
        <end position="195"/>
    </location>
</feature>
<name>A0ABQ7XG51_BRANA</name>
<feature type="compositionally biased region" description="Gly residues" evidence="1">
    <location>
        <begin position="167"/>
        <end position="180"/>
    </location>
</feature>
<evidence type="ECO:0000313" key="2">
    <source>
        <dbReference type="EMBL" id="KAH0854935.1"/>
    </source>
</evidence>
<proteinExistence type="predicted"/>
<organism evidence="2 3">
    <name type="scientific">Brassica napus</name>
    <name type="common">Rape</name>
    <dbReference type="NCBI Taxonomy" id="3708"/>
    <lineage>
        <taxon>Eukaryota</taxon>
        <taxon>Viridiplantae</taxon>
        <taxon>Streptophyta</taxon>
        <taxon>Embryophyta</taxon>
        <taxon>Tracheophyta</taxon>
        <taxon>Spermatophyta</taxon>
        <taxon>Magnoliopsida</taxon>
        <taxon>eudicotyledons</taxon>
        <taxon>Gunneridae</taxon>
        <taxon>Pentapetalae</taxon>
        <taxon>rosids</taxon>
        <taxon>malvids</taxon>
        <taxon>Brassicales</taxon>
        <taxon>Brassicaceae</taxon>
        <taxon>Brassiceae</taxon>
        <taxon>Brassica</taxon>
    </lineage>
</organism>
<accession>A0ABQ7XG51</accession>
<protein>
    <submittedName>
        <fullName evidence="2">Uncharacterized protein</fullName>
    </submittedName>
</protein>